<feature type="compositionally biased region" description="Polar residues" evidence="3">
    <location>
        <begin position="1"/>
        <end position="28"/>
    </location>
</feature>
<dbReference type="EMBL" id="HBGD01001407">
    <property type="protein sequence ID" value="CAD9077908.1"/>
    <property type="molecule type" value="Transcribed_RNA"/>
</dbReference>
<proteinExistence type="predicted"/>
<dbReference type="SUPFAM" id="SSF52058">
    <property type="entry name" value="L domain-like"/>
    <property type="match status" value="2"/>
</dbReference>
<feature type="region of interest" description="Disordered" evidence="3">
    <location>
        <begin position="46"/>
        <end position="124"/>
    </location>
</feature>
<keyword evidence="2" id="KW-0677">Repeat</keyword>
<dbReference type="InterPro" id="IPR050216">
    <property type="entry name" value="LRR_domain-containing"/>
</dbReference>
<gene>
    <name evidence="5" type="ORF">PCOS0759_LOCUS1140</name>
</gene>
<dbReference type="Pfam" id="PF13855">
    <property type="entry name" value="LRR_8"/>
    <property type="match status" value="3"/>
</dbReference>
<dbReference type="PROSITE" id="PS51450">
    <property type="entry name" value="LRR"/>
    <property type="match status" value="5"/>
</dbReference>
<feature type="compositionally biased region" description="Basic and acidic residues" evidence="3">
    <location>
        <begin position="74"/>
        <end position="92"/>
    </location>
</feature>
<dbReference type="PANTHER" id="PTHR48051">
    <property type="match status" value="1"/>
</dbReference>
<organism evidence="5">
    <name type="scientific">Percolomonas cosmopolitus</name>
    <dbReference type="NCBI Taxonomy" id="63605"/>
    <lineage>
        <taxon>Eukaryota</taxon>
        <taxon>Discoba</taxon>
        <taxon>Heterolobosea</taxon>
        <taxon>Tetramitia</taxon>
        <taxon>Eutetramitia</taxon>
        <taxon>Percolomonadidae</taxon>
        <taxon>Percolomonas</taxon>
    </lineage>
</organism>
<dbReference type="AlphaFoldDB" id="A0A7S1KLM5"/>
<feature type="compositionally biased region" description="Polar residues" evidence="3">
    <location>
        <begin position="93"/>
        <end position="102"/>
    </location>
</feature>
<evidence type="ECO:0000256" key="3">
    <source>
        <dbReference type="SAM" id="MobiDB-lite"/>
    </source>
</evidence>
<dbReference type="InterPro" id="IPR032675">
    <property type="entry name" value="LRR_dom_sf"/>
</dbReference>
<sequence>MSSTQTSTTKDILTNSATGTKNDLSSGNGDARLATKDVLGTILKKDAAVVEGGESKESTTPTENEGVPIVEQASPRRDSPNDTVGDQEHPGEDTNNASNYSIPNLDHQKAIDSSSKRKRKGSKKGVGAFFGIGGDKDTAKNAATFSGSSSARKQHSDSLSTDETAKNLLEMIIQEKSFAVSFLHLQSIPALLLESRDVQNNLEVLHLEFTDISVIPLDLMNFMKLKSLNLSHNKIQYIPEEIVNLGDMTYLNLSNNDIEEVPVLSGLDLRYLNLGGNHLSDVEDTICDMKQLEYLNLANNKLRQLASNIGDLSNLRELHIQDNYLTSLPSEICSLTNLTVLYVNRNHLRELPMDFHSSMRRLHDLNVSRNYLTEKTLENFSKMSQLRAYLLGSNRIRELPRGTSCFDTSNVEIRMVDLSNNKIHSFPTEIRRSAKTLLHLDLRNNYIQSMTTGIKYLAHLKRLDMSRNKLKTIPAYFSRLISLQLLRMSHNQVSSIHPDAFSGLKDLEEIQLDHNDLIQLPQNLGDLKKLARLMLQYNKLKELPEMIGDCPLYHLDISNNELHAIPVTLGQCITLHKLVFNDNLIEQNPNQLTRLSNLQFVNCKNNPFMKNFTHFRKVDEAREKVVAQSLIQTLNDLEMEATDSDKQLTQELAHRMQQNIDQRSLEEILELPDTQPLTCSVQ</sequence>
<dbReference type="Pfam" id="PF23598">
    <property type="entry name" value="LRR_14"/>
    <property type="match status" value="1"/>
</dbReference>
<dbReference type="Gene3D" id="3.80.10.10">
    <property type="entry name" value="Ribonuclease Inhibitor"/>
    <property type="match status" value="4"/>
</dbReference>
<accession>A0A7S1KLM5</accession>
<dbReference type="PANTHER" id="PTHR48051:SF1">
    <property type="entry name" value="RAS SUPPRESSOR PROTEIN 1"/>
    <property type="match status" value="1"/>
</dbReference>
<dbReference type="SMART" id="SM00369">
    <property type="entry name" value="LRR_TYP"/>
    <property type="match status" value="11"/>
</dbReference>
<feature type="compositionally biased region" description="Basic and acidic residues" evidence="3">
    <location>
        <begin position="46"/>
        <end position="57"/>
    </location>
</feature>
<evidence type="ECO:0000259" key="4">
    <source>
        <dbReference type="Pfam" id="PF23598"/>
    </source>
</evidence>
<reference evidence="5" key="1">
    <citation type="submission" date="2021-01" db="EMBL/GenBank/DDBJ databases">
        <authorList>
            <person name="Corre E."/>
            <person name="Pelletier E."/>
            <person name="Niang G."/>
            <person name="Scheremetjew M."/>
            <person name="Finn R."/>
            <person name="Kale V."/>
            <person name="Holt S."/>
            <person name="Cochrane G."/>
            <person name="Meng A."/>
            <person name="Brown T."/>
            <person name="Cohen L."/>
        </authorList>
    </citation>
    <scope>NUCLEOTIDE SEQUENCE</scope>
    <source>
        <strain evidence="5">WS</strain>
    </source>
</reference>
<evidence type="ECO:0000313" key="5">
    <source>
        <dbReference type="EMBL" id="CAD9077908.1"/>
    </source>
</evidence>
<name>A0A7S1KLM5_9EUKA</name>
<protein>
    <recommendedName>
        <fullName evidence="4">Disease resistance R13L4/SHOC-2-like LRR domain-containing protein</fullName>
    </recommendedName>
</protein>
<feature type="domain" description="Disease resistance R13L4/SHOC-2-like LRR" evidence="4">
    <location>
        <begin position="269"/>
        <end position="388"/>
    </location>
</feature>
<evidence type="ECO:0000256" key="1">
    <source>
        <dbReference type="ARBA" id="ARBA00022614"/>
    </source>
</evidence>
<dbReference type="InterPro" id="IPR001611">
    <property type="entry name" value="Leu-rich_rpt"/>
</dbReference>
<feature type="region of interest" description="Disordered" evidence="3">
    <location>
        <begin position="1"/>
        <end position="31"/>
    </location>
</feature>
<dbReference type="InterPro" id="IPR055414">
    <property type="entry name" value="LRR_R13L4/SHOC2-like"/>
</dbReference>
<keyword evidence="1" id="KW-0433">Leucine-rich repeat</keyword>
<dbReference type="InterPro" id="IPR003591">
    <property type="entry name" value="Leu-rich_rpt_typical-subtyp"/>
</dbReference>
<evidence type="ECO:0000256" key="2">
    <source>
        <dbReference type="ARBA" id="ARBA00022737"/>
    </source>
</evidence>
<dbReference type="GO" id="GO:0005737">
    <property type="term" value="C:cytoplasm"/>
    <property type="evidence" value="ECO:0007669"/>
    <property type="project" value="TreeGrafter"/>
</dbReference>
<dbReference type="SMART" id="SM00364">
    <property type="entry name" value="LRR_BAC"/>
    <property type="match status" value="8"/>
</dbReference>